<dbReference type="Proteomes" id="UP001186974">
    <property type="component" value="Unassembled WGS sequence"/>
</dbReference>
<reference evidence="1" key="1">
    <citation type="submission" date="2024-09" db="EMBL/GenBank/DDBJ databases">
        <title>Black Yeasts Isolated from many extreme environments.</title>
        <authorList>
            <person name="Coleine C."/>
            <person name="Stajich J.E."/>
            <person name="Selbmann L."/>
        </authorList>
    </citation>
    <scope>NUCLEOTIDE SEQUENCE</scope>
    <source>
        <strain evidence="1">CCFEE 5737</strain>
    </source>
</reference>
<accession>A0ACC3D7Z5</accession>
<name>A0ACC3D7Z5_9PEZI</name>
<comment type="caution">
    <text evidence="1">The sequence shown here is derived from an EMBL/GenBank/DDBJ whole genome shotgun (WGS) entry which is preliminary data.</text>
</comment>
<keyword evidence="2" id="KW-1185">Reference proteome</keyword>
<dbReference type="EMBL" id="JAWDJW010007001">
    <property type="protein sequence ID" value="KAK3063084.1"/>
    <property type="molecule type" value="Genomic_DNA"/>
</dbReference>
<feature type="non-terminal residue" evidence="1">
    <location>
        <position position="511"/>
    </location>
</feature>
<gene>
    <name evidence="1" type="ORF">LTS18_002780</name>
</gene>
<evidence type="ECO:0000313" key="1">
    <source>
        <dbReference type="EMBL" id="KAK3063084.1"/>
    </source>
</evidence>
<sequence>MLLSASGQQPKSPHMSQSSSSRKNSTRAIPATEKPQPRSVGLSPLRPRELKPTLSNVETLNSLNPPRPSVSSIEDWNRLAARASPPTDPRADDNSQSRPSPSAAPTVRAPFRSRGTLYWGDNNFSRRQNQRKAIDLSGWENWDEVKVRVENLPGKTTTRALYQTFCKYGSISKIDVLKGRFGRGPVAYIIFCPPPDKPVWNGAPIFLMDKDTASTVLLNVTRPQKQIGIPRQPSLVNPDTMYRQRTILMPDTLEFGLMQDLNTMMSMQSIAAHAGHHVFLALNLQRKELEAIFPVIRRSGSRNEETEIYRFVVPLEHMKVVYEVKRKNEQLELIIPLDAPPSFYRKTKDVDATHEDNESTWTVWRTWFRETDIIHYDAQYAVEPIRLRKDNPIIDIGRWTTYRFVLGPSTDYAAFCHALTDYNITIIRDGHINRVEKSDIKVWEIIDLSEADGASALSAFNTVHFPFPIRYQLEVCISHGILNEHNLTEDFVHRLASLSEVDAKDILERVA</sequence>
<organism evidence="1 2">
    <name type="scientific">Coniosporium uncinatum</name>
    <dbReference type="NCBI Taxonomy" id="93489"/>
    <lineage>
        <taxon>Eukaryota</taxon>
        <taxon>Fungi</taxon>
        <taxon>Dikarya</taxon>
        <taxon>Ascomycota</taxon>
        <taxon>Pezizomycotina</taxon>
        <taxon>Dothideomycetes</taxon>
        <taxon>Dothideomycetes incertae sedis</taxon>
        <taxon>Coniosporium</taxon>
    </lineage>
</organism>
<proteinExistence type="predicted"/>
<protein>
    <submittedName>
        <fullName evidence="1">Uncharacterized protein</fullName>
    </submittedName>
</protein>
<evidence type="ECO:0000313" key="2">
    <source>
        <dbReference type="Proteomes" id="UP001186974"/>
    </source>
</evidence>